<evidence type="ECO:0000256" key="1">
    <source>
        <dbReference type="SAM" id="Coils"/>
    </source>
</evidence>
<sequence>MDQLLEKYFIAKEKLKDLQELVEYYKEEIEDSLDESNKDYYKGLMYAVERKTTTCKRLNKKDLPEDIWDEYSKSYNITSLHVTKNGEKLRRRSRSPPRRRSR</sequence>
<keyword evidence="1" id="KW-0175">Coiled coil</keyword>
<evidence type="ECO:0000313" key="3">
    <source>
        <dbReference type="EMBL" id="QHT78766.1"/>
    </source>
</evidence>
<accession>A0A6C0HF43</accession>
<dbReference type="AlphaFoldDB" id="A0A6C0HF43"/>
<protein>
    <submittedName>
        <fullName evidence="3">Uncharacterized protein</fullName>
    </submittedName>
</protein>
<feature type="coiled-coil region" evidence="1">
    <location>
        <begin position="1"/>
        <end position="35"/>
    </location>
</feature>
<feature type="compositionally biased region" description="Basic residues" evidence="2">
    <location>
        <begin position="89"/>
        <end position="102"/>
    </location>
</feature>
<reference evidence="3" key="1">
    <citation type="journal article" date="2020" name="Nature">
        <title>Giant virus diversity and host interactions through global metagenomics.</title>
        <authorList>
            <person name="Schulz F."/>
            <person name="Roux S."/>
            <person name="Paez-Espino D."/>
            <person name="Jungbluth S."/>
            <person name="Walsh D.A."/>
            <person name="Denef V.J."/>
            <person name="McMahon K.D."/>
            <person name="Konstantinidis K.T."/>
            <person name="Eloe-Fadrosh E.A."/>
            <person name="Kyrpides N.C."/>
            <person name="Woyke T."/>
        </authorList>
    </citation>
    <scope>NUCLEOTIDE SEQUENCE</scope>
    <source>
        <strain evidence="3">GVMAG-M-3300023179-92</strain>
    </source>
</reference>
<name>A0A6C0HF43_9ZZZZ</name>
<evidence type="ECO:0000256" key="2">
    <source>
        <dbReference type="SAM" id="MobiDB-lite"/>
    </source>
</evidence>
<organism evidence="3">
    <name type="scientific">viral metagenome</name>
    <dbReference type="NCBI Taxonomy" id="1070528"/>
    <lineage>
        <taxon>unclassified sequences</taxon>
        <taxon>metagenomes</taxon>
        <taxon>organismal metagenomes</taxon>
    </lineage>
</organism>
<feature type="region of interest" description="Disordered" evidence="2">
    <location>
        <begin position="82"/>
        <end position="102"/>
    </location>
</feature>
<proteinExistence type="predicted"/>
<dbReference type="EMBL" id="MN739937">
    <property type="protein sequence ID" value="QHT78766.1"/>
    <property type="molecule type" value="Genomic_DNA"/>
</dbReference>